<dbReference type="Proteomes" id="UP001497480">
    <property type="component" value="Unassembled WGS sequence"/>
</dbReference>
<dbReference type="CDD" id="cd09272">
    <property type="entry name" value="RNase_HI_RT_Ty1"/>
    <property type="match status" value="1"/>
</dbReference>
<evidence type="ECO:0008006" key="3">
    <source>
        <dbReference type="Google" id="ProtNLM"/>
    </source>
</evidence>
<proteinExistence type="predicted"/>
<name>A0AAV1XSM9_LUPLU</name>
<dbReference type="AlphaFoldDB" id="A0AAV1XSM9"/>
<reference evidence="1 2" key="1">
    <citation type="submission" date="2024-03" db="EMBL/GenBank/DDBJ databases">
        <authorList>
            <person name="Martinez-Hernandez J."/>
        </authorList>
    </citation>
    <scope>NUCLEOTIDE SEQUENCE [LARGE SCALE GENOMIC DNA]</scope>
</reference>
<evidence type="ECO:0000313" key="2">
    <source>
        <dbReference type="Proteomes" id="UP001497480"/>
    </source>
</evidence>
<gene>
    <name evidence="1" type="ORF">LLUT_LOCUS25739</name>
</gene>
<dbReference type="EMBL" id="CAXHTB010000018">
    <property type="protein sequence ID" value="CAL0324679.1"/>
    <property type="molecule type" value="Genomic_DNA"/>
</dbReference>
<sequence>MKQQLKDFGLKLEKIPIKCDNTSAINISKNPVLHSRTKHIEIRHHFLRDHVQKGDCVLEFVETSKQLADIFTKPLPRDTFYVLRRELGILDEQYLA</sequence>
<dbReference type="PANTHER" id="PTHR11439">
    <property type="entry name" value="GAG-POL-RELATED RETROTRANSPOSON"/>
    <property type="match status" value="1"/>
</dbReference>
<keyword evidence="2" id="KW-1185">Reference proteome</keyword>
<organism evidence="1 2">
    <name type="scientific">Lupinus luteus</name>
    <name type="common">European yellow lupine</name>
    <dbReference type="NCBI Taxonomy" id="3873"/>
    <lineage>
        <taxon>Eukaryota</taxon>
        <taxon>Viridiplantae</taxon>
        <taxon>Streptophyta</taxon>
        <taxon>Embryophyta</taxon>
        <taxon>Tracheophyta</taxon>
        <taxon>Spermatophyta</taxon>
        <taxon>Magnoliopsida</taxon>
        <taxon>eudicotyledons</taxon>
        <taxon>Gunneridae</taxon>
        <taxon>Pentapetalae</taxon>
        <taxon>rosids</taxon>
        <taxon>fabids</taxon>
        <taxon>Fabales</taxon>
        <taxon>Fabaceae</taxon>
        <taxon>Papilionoideae</taxon>
        <taxon>50 kb inversion clade</taxon>
        <taxon>genistoids sensu lato</taxon>
        <taxon>core genistoids</taxon>
        <taxon>Genisteae</taxon>
        <taxon>Lupinus</taxon>
    </lineage>
</organism>
<dbReference type="PANTHER" id="PTHR11439:SF517">
    <property type="entry name" value="CYSTEINE-RICH RLK (RECEPTOR-LIKE PROTEIN KINASE) 8"/>
    <property type="match status" value="1"/>
</dbReference>
<comment type="caution">
    <text evidence="1">The sequence shown here is derived from an EMBL/GenBank/DDBJ whole genome shotgun (WGS) entry which is preliminary data.</text>
</comment>
<accession>A0AAV1XSM9</accession>
<protein>
    <recommendedName>
        <fullName evidence="3">Copia protein</fullName>
    </recommendedName>
</protein>
<evidence type="ECO:0000313" key="1">
    <source>
        <dbReference type="EMBL" id="CAL0324679.1"/>
    </source>
</evidence>